<dbReference type="PROSITE" id="PS50920">
    <property type="entry name" value="SOLCAR"/>
    <property type="match status" value="3"/>
</dbReference>
<accession>A0ABR2YJK4</accession>
<reference evidence="9 10" key="1">
    <citation type="journal article" date="2024" name="Nat. Commun.">
        <title>Phylogenomics reveals the evolutionary origins of lichenization in chlorophyte algae.</title>
        <authorList>
            <person name="Puginier C."/>
            <person name="Libourel C."/>
            <person name="Otte J."/>
            <person name="Skaloud P."/>
            <person name="Haon M."/>
            <person name="Grisel S."/>
            <person name="Petersen M."/>
            <person name="Berrin J.G."/>
            <person name="Delaux P.M."/>
            <person name="Dal Grande F."/>
            <person name="Keller J."/>
        </authorList>
    </citation>
    <scope>NUCLEOTIDE SEQUENCE [LARGE SCALE GENOMIC DNA]</scope>
    <source>
        <strain evidence="9 10">SAG 216-7</strain>
    </source>
</reference>
<evidence type="ECO:0000256" key="8">
    <source>
        <dbReference type="SAM" id="Phobius"/>
    </source>
</evidence>
<comment type="caution">
    <text evidence="9">The sequence shown here is derived from an EMBL/GenBank/DDBJ whole genome shotgun (WGS) entry which is preliminary data.</text>
</comment>
<evidence type="ECO:0000256" key="1">
    <source>
        <dbReference type="ARBA" id="ARBA00004141"/>
    </source>
</evidence>
<name>A0ABR2YJK4_9CHLO</name>
<feature type="repeat" description="Solcar" evidence="6">
    <location>
        <begin position="163"/>
        <end position="260"/>
    </location>
</feature>
<evidence type="ECO:0000256" key="4">
    <source>
        <dbReference type="ARBA" id="ARBA00022737"/>
    </source>
</evidence>
<gene>
    <name evidence="9" type="ORF">WJX75_006488</name>
</gene>
<protein>
    <recommendedName>
        <fullName evidence="11">Mitochondrial carrier</fullName>
    </recommendedName>
</protein>
<evidence type="ECO:0000256" key="3">
    <source>
        <dbReference type="ARBA" id="ARBA00022692"/>
    </source>
</evidence>
<feature type="repeat" description="Solcar" evidence="6">
    <location>
        <begin position="63"/>
        <end position="149"/>
    </location>
</feature>
<dbReference type="Gene3D" id="1.50.40.10">
    <property type="entry name" value="Mitochondrial carrier domain"/>
    <property type="match status" value="1"/>
</dbReference>
<dbReference type="PANTHER" id="PTHR24089">
    <property type="entry name" value="SOLUTE CARRIER FAMILY 25"/>
    <property type="match status" value="1"/>
</dbReference>
<feature type="transmembrane region" description="Helical" evidence="8">
    <location>
        <begin position="63"/>
        <end position="86"/>
    </location>
</feature>
<organism evidence="9 10">
    <name type="scientific">Coccomyxa subellipsoidea</name>
    <dbReference type="NCBI Taxonomy" id="248742"/>
    <lineage>
        <taxon>Eukaryota</taxon>
        <taxon>Viridiplantae</taxon>
        <taxon>Chlorophyta</taxon>
        <taxon>core chlorophytes</taxon>
        <taxon>Trebouxiophyceae</taxon>
        <taxon>Trebouxiophyceae incertae sedis</taxon>
        <taxon>Coccomyxaceae</taxon>
        <taxon>Coccomyxa</taxon>
    </lineage>
</organism>
<keyword evidence="5 6" id="KW-0472">Membrane</keyword>
<evidence type="ECO:0000313" key="10">
    <source>
        <dbReference type="Proteomes" id="UP001491310"/>
    </source>
</evidence>
<comment type="similarity">
    <text evidence="7">Belongs to the mitochondrial carrier (TC 2.A.29) family.</text>
</comment>
<evidence type="ECO:0000313" key="9">
    <source>
        <dbReference type="EMBL" id="KAK9906704.1"/>
    </source>
</evidence>
<evidence type="ECO:0000256" key="7">
    <source>
        <dbReference type="RuleBase" id="RU000488"/>
    </source>
</evidence>
<dbReference type="InterPro" id="IPR002067">
    <property type="entry name" value="MCP"/>
</dbReference>
<evidence type="ECO:0008006" key="11">
    <source>
        <dbReference type="Google" id="ProtNLM"/>
    </source>
</evidence>
<proteinExistence type="inferred from homology"/>
<dbReference type="SUPFAM" id="SSF103506">
    <property type="entry name" value="Mitochondrial carrier"/>
    <property type="match status" value="1"/>
</dbReference>
<evidence type="ECO:0000256" key="6">
    <source>
        <dbReference type="PROSITE-ProRule" id="PRU00282"/>
    </source>
</evidence>
<keyword evidence="8" id="KW-1133">Transmembrane helix</keyword>
<keyword evidence="4" id="KW-0677">Repeat</keyword>
<evidence type="ECO:0000256" key="2">
    <source>
        <dbReference type="ARBA" id="ARBA00022448"/>
    </source>
</evidence>
<dbReference type="PRINTS" id="PR00926">
    <property type="entry name" value="MITOCARRIER"/>
</dbReference>
<dbReference type="EMBL" id="JALJOT010000010">
    <property type="protein sequence ID" value="KAK9906704.1"/>
    <property type="molecule type" value="Genomic_DNA"/>
</dbReference>
<feature type="repeat" description="Solcar" evidence="6">
    <location>
        <begin position="1"/>
        <end position="52"/>
    </location>
</feature>
<dbReference type="Pfam" id="PF00153">
    <property type="entry name" value="Mito_carr"/>
    <property type="match status" value="3"/>
</dbReference>
<keyword evidence="2 7" id="KW-0813">Transport</keyword>
<keyword evidence="3 6" id="KW-0812">Transmembrane</keyword>
<evidence type="ECO:0000256" key="5">
    <source>
        <dbReference type="ARBA" id="ARBA00023136"/>
    </source>
</evidence>
<dbReference type="InterPro" id="IPR018108">
    <property type="entry name" value="MCP_transmembrane"/>
</dbReference>
<sequence>MGSKYTGMRQAVVTIVREEGIQGLWRGTVPGQLLTVPYTAVQFMALQQCRSFAKRHGLLTGDWAFLLSFVSGAAAGAAATVASYPFDVLRTVLAAQGKPPVYRGMLDAARGVVKQQGIRGLYSGLSVTLVEIVPYAALQFGLYDLFTAAAARAHDESPNPDETRRWERFVCGLAAGTIAKLGTHPLDVCKKRFQVAGLQRSLKYGARVQSESVRSLPACLRHIWQQEGLRGLYKGSLPSILKAAPSAAITFTAYEFILGALTALVATE</sequence>
<dbReference type="Proteomes" id="UP001491310">
    <property type="component" value="Unassembled WGS sequence"/>
</dbReference>
<keyword evidence="10" id="KW-1185">Reference proteome</keyword>
<dbReference type="InterPro" id="IPR023395">
    <property type="entry name" value="MCP_dom_sf"/>
</dbReference>
<comment type="subcellular location">
    <subcellularLocation>
        <location evidence="1">Membrane</location>
        <topology evidence="1">Multi-pass membrane protein</topology>
    </subcellularLocation>
</comment>